<dbReference type="EMBL" id="HBIW01024862">
    <property type="protein sequence ID" value="CAE0706007.1"/>
    <property type="molecule type" value="Transcribed_RNA"/>
</dbReference>
<dbReference type="InterPro" id="IPR010721">
    <property type="entry name" value="UstE-like"/>
</dbReference>
<reference evidence="3" key="2">
    <citation type="submission" date="2021-11" db="EMBL/GenBank/DDBJ databases">
        <authorList>
            <consortium name="Genoscope - CEA"/>
            <person name="William W."/>
        </authorList>
    </citation>
    <scope>NUCLEOTIDE SEQUENCE</scope>
</reference>
<accession>A0A7S4EDM6</accession>
<dbReference type="GO" id="GO:0016020">
    <property type="term" value="C:membrane"/>
    <property type="evidence" value="ECO:0007669"/>
    <property type="project" value="TreeGrafter"/>
</dbReference>
<dbReference type="PANTHER" id="PTHR32251">
    <property type="entry name" value="3-OXO-5-ALPHA-STEROID 4-DEHYDROGENASE"/>
    <property type="match status" value="1"/>
</dbReference>
<gene>
    <name evidence="2" type="ORF">PCAL00307_LOCUS21457</name>
    <name evidence="3" type="ORF">PECAL_1P09080</name>
</gene>
<dbReference type="AlphaFoldDB" id="A0A7S4EDM6"/>
<sequence>MVQTRSKRAAAKRVSAAYCWCAYITALAAITVVALVLEPPPSLQGRPLLLGLVYDVAATLVVYAFSLFADNSSVYDPYWCVLPLWLLAYWRHEASSDSARALIVMNLVWAWAIRFFIGYPWEGWTTGLSHEDWRYIDLRKKLGKGYWPFSLSSLHLTPTLLVFGALAPAGAIILQGEAPPLNVGDLVACVVTLAFLVLEAVSDATLRRHRASGAKTTCVRGPWAWSRHPNYLGECGFWTGIYLFARAAGIGDLSYAVGPITLWLFFRFASAPLMEERSRARRKDYDAVSPSAILVPLPLLSRKAKRM</sequence>
<evidence type="ECO:0008006" key="5">
    <source>
        <dbReference type="Google" id="ProtNLM"/>
    </source>
</evidence>
<dbReference type="Proteomes" id="UP000789595">
    <property type="component" value="Unassembled WGS sequence"/>
</dbReference>
<organism evidence="2">
    <name type="scientific">Pelagomonas calceolata</name>
    <dbReference type="NCBI Taxonomy" id="35677"/>
    <lineage>
        <taxon>Eukaryota</taxon>
        <taxon>Sar</taxon>
        <taxon>Stramenopiles</taxon>
        <taxon>Ochrophyta</taxon>
        <taxon>Pelagophyceae</taxon>
        <taxon>Pelagomonadales</taxon>
        <taxon>Pelagomonadaceae</taxon>
        <taxon>Pelagomonas</taxon>
    </lineage>
</organism>
<evidence type="ECO:0000313" key="2">
    <source>
        <dbReference type="EMBL" id="CAE0706007.1"/>
    </source>
</evidence>
<keyword evidence="4" id="KW-1185">Reference proteome</keyword>
<feature type="transmembrane region" description="Helical" evidence="1">
    <location>
        <begin position="181"/>
        <end position="198"/>
    </location>
</feature>
<dbReference type="PANTHER" id="PTHR32251:SF23">
    <property type="entry name" value="3-OXO-5-ALPHA-STEROID 4-DEHYDROGENASE (DUF1295)"/>
    <property type="match status" value="1"/>
</dbReference>
<dbReference type="OrthoDB" id="201504at2759"/>
<protein>
    <recommendedName>
        <fullName evidence="5">Steroid 5-alpha reductase C-terminal domain-containing protein</fullName>
    </recommendedName>
</protein>
<evidence type="ECO:0000313" key="3">
    <source>
        <dbReference type="EMBL" id="CAH0364541.1"/>
    </source>
</evidence>
<evidence type="ECO:0000313" key="4">
    <source>
        <dbReference type="Proteomes" id="UP000789595"/>
    </source>
</evidence>
<dbReference type="EMBL" id="CAKKNE010000001">
    <property type="protein sequence ID" value="CAH0364541.1"/>
    <property type="molecule type" value="Genomic_DNA"/>
</dbReference>
<feature type="transmembrane region" description="Helical" evidence="1">
    <location>
        <begin position="49"/>
        <end position="68"/>
    </location>
</feature>
<keyword evidence="1" id="KW-0812">Transmembrane</keyword>
<name>A0A7S4EDM6_9STRA</name>
<evidence type="ECO:0000256" key="1">
    <source>
        <dbReference type="SAM" id="Phobius"/>
    </source>
</evidence>
<dbReference type="Gene3D" id="1.20.120.1630">
    <property type="match status" value="1"/>
</dbReference>
<proteinExistence type="predicted"/>
<reference evidence="2" key="1">
    <citation type="submission" date="2021-01" db="EMBL/GenBank/DDBJ databases">
        <authorList>
            <person name="Corre E."/>
            <person name="Pelletier E."/>
            <person name="Niang G."/>
            <person name="Scheremetjew M."/>
            <person name="Finn R."/>
            <person name="Kale V."/>
            <person name="Holt S."/>
            <person name="Cochrane G."/>
            <person name="Meng A."/>
            <person name="Brown T."/>
            <person name="Cohen L."/>
        </authorList>
    </citation>
    <scope>NUCLEOTIDE SEQUENCE</scope>
    <source>
        <strain evidence="2">CCMP1756</strain>
    </source>
</reference>
<keyword evidence="1" id="KW-1133">Transmembrane helix</keyword>
<feature type="transmembrane region" description="Helical" evidence="1">
    <location>
        <begin position="154"/>
        <end position="174"/>
    </location>
</feature>
<feature type="transmembrane region" description="Helical" evidence="1">
    <location>
        <begin position="15"/>
        <end position="37"/>
    </location>
</feature>
<keyword evidence="1" id="KW-0472">Membrane</keyword>
<dbReference type="Pfam" id="PF06966">
    <property type="entry name" value="DUF1295"/>
    <property type="match status" value="1"/>
</dbReference>